<sequence>MDKALYTDGEKLLDAAPCSVEMPAGTGKTHLLAAAAAIAGEKNQRTLILTHTNAGVDAIRKRLRRFGVPTTKFRVDTITGWAFSLVRSYSMIANISVSDVPDWTKSDGYLSGATSVARSDAIAEVLSLSFDYLFVDEYQDCTLVLHEFIMALVAAIPKSVILGDRLQAIFTFTGPMATWDGHVAPNFPEHALDIEPHRWSGYNINLGQWLLDIRSSLNDGSTFDFTSHAVPGLNYVSASDPRALTSVAHSFRDFDESVVLLDKWPNDIATHASRLGGSYSVMEDISGNFMRTKLDCLPPEGDPELARWFADFAKACVVGLSGIDTAVLRKLEQGQGVTHYKRPGLESILRVLDELRQNPTYTGLTMAAKEIGAAKGLRIYRWEAWNDTREAIAMTIENGEPAVDNLAKVRDRLRQVGRRGGTRIASRTLLVKGLEYDHVVIADLSKMSDPCNLYVALSRARKSVTVLGASPRIMLKAGG</sequence>
<dbReference type="Proteomes" id="UP001319882">
    <property type="component" value="Unassembled WGS sequence"/>
</dbReference>
<organism evidence="3 4">
    <name type="scientific">Vreelandella malpeensis</name>
    <dbReference type="NCBI Taxonomy" id="1172368"/>
    <lineage>
        <taxon>Bacteria</taxon>
        <taxon>Pseudomonadati</taxon>
        <taxon>Pseudomonadota</taxon>
        <taxon>Gammaproteobacteria</taxon>
        <taxon>Oceanospirillales</taxon>
        <taxon>Halomonadaceae</taxon>
        <taxon>Vreelandella</taxon>
    </lineage>
</organism>
<dbReference type="PANTHER" id="PTHR11070">
    <property type="entry name" value="UVRD / RECB / PCRA DNA HELICASE FAMILY MEMBER"/>
    <property type="match status" value="1"/>
</dbReference>
<reference evidence="3 4" key="1">
    <citation type="journal article" date="2021" name="Sci. Rep.">
        <title>Genome analysis of a halophilic bacterium Halomonas malpeensis YU-PRIM-29(T) reveals its exopolysaccharide and pigment producing capabilities.</title>
        <authorList>
            <person name="Athmika"/>
            <person name="Ghate S.D."/>
            <person name="Arun A.B."/>
            <person name="Rao S.S."/>
            <person name="Kumar S.T.A."/>
            <person name="Kandiyil M.K."/>
            <person name="Saptami K."/>
            <person name="Rekha P.D."/>
        </authorList>
    </citation>
    <scope>NUCLEOTIDE SEQUENCE [LARGE SCALE GENOMIC DNA]</scope>
    <source>
        <strain evidence="4">prim 29</strain>
    </source>
</reference>
<accession>A0ABS8DR89</accession>
<name>A0ABS8DR89_9GAMM</name>
<dbReference type="InterPro" id="IPR000212">
    <property type="entry name" value="DNA_helicase_UvrD/REP"/>
</dbReference>
<proteinExistence type="predicted"/>
<dbReference type="Pfam" id="PF13245">
    <property type="entry name" value="AAA_19"/>
    <property type="match status" value="1"/>
</dbReference>
<dbReference type="EMBL" id="WHVL01000002">
    <property type="protein sequence ID" value="MCB8888804.1"/>
    <property type="molecule type" value="Genomic_DNA"/>
</dbReference>
<evidence type="ECO:0000256" key="1">
    <source>
        <dbReference type="ARBA" id="ARBA00034923"/>
    </source>
</evidence>
<dbReference type="PANTHER" id="PTHR11070:SF2">
    <property type="entry name" value="ATP-DEPENDENT DNA HELICASE SRS2"/>
    <property type="match status" value="1"/>
</dbReference>
<dbReference type="RefSeq" id="WP_227389466.1">
    <property type="nucleotide sequence ID" value="NZ_JBHSCJ010000010.1"/>
</dbReference>
<evidence type="ECO:0000313" key="3">
    <source>
        <dbReference type="EMBL" id="MCB8888804.1"/>
    </source>
</evidence>
<gene>
    <name evidence="3" type="ORF">GEV37_06700</name>
</gene>
<dbReference type="SUPFAM" id="SSF52540">
    <property type="entry name" value="P-loop containing nucleoside triphosphate hydrolases"/>
    <property type="match status" value="1"/>
</dbReference>
<dbReference type="Gene3D" id="3.40.50.300">
    <property type="entry name" value="P-loop containing nucleotide triphosphate hydrolases"/>
    <property type="match status" value="2"/>
</dbReference>
<dbReference type="Pfam" id="PF01443">
    <property type="entry name" value="Viral_helicase1"/>
    <property type="match status" value="1"/>
</dbReference>
<evidence type="ECO:0000259" key="2">
    <source>
        <dbReference type="Pfam" id="PF01443"/>
    </source>
</evidence>
<evidence type="ECO:0000313" key="4">
    <source>
        <dbReference type="Proteomes" id="UP001319882"/>
    </source>
</evidence>
<feature type="domain" description="(+)RNA virus helicase C-terminal" evidence="2">
    <location>
        <begin position="405"/>
        <end position="467"/>
    </location>
</feature>
<dbReference type="InterPro" id="IPR027351">
    <property type="entry name" value="(+)RNA_virus_helicase_core_dom"/>
</dbReference>
<protein>
    <recommendedName>
        <fullName evidence="1">DNA 3'-5' helicase II</fullName>
    </recommendedName>
</protein>
<comment type="caution">
    <text evidence="3">The sequence shown here is derived from an EMBL/GenBank/DDBJ whole genome shotgun (WGS) entry which is preliminary data.</text>
</comment>
<keyword evidence="4" id="KW-1185">Reference proteome</keyword>
<dbReference type="InterPro" id="IPR027417">
    <property type="entry name" value="P-loop_NTPase"/>
</dbReference>